<proteinExistence type="predicted"/>
<organism evidence="2">
    <name type="scientific">marine sediment metagenome</name>
    <dbReference type="NCBI Taxonomy" id="412755"/>
    <lineage>
        <taxon>unclassified sequences</taxon>
        <taxon>metagenomes</taxon>
        <taxon>ecological metagenomes</taxon>
    </lineage>
</organism>
<reference evidence="2" key="1">
    <citation type="journal article" date="2014" name="Front. Microbiol.">
        <title>High frequency of phylogenetically diverse reductive dehalogenase-homologous genes in deep subseafloor sedimentary metagenomes.</title>
        <authorList>
            <person name="Kawai M."/>
            <person name="Futagami T."/>
            <person name="Toyoda A."/>
            <person name="Takaki Y."/>
            <person name="Nishi S."/>
            <person name="Hori S."/>
            <person name="Arai W."/>
            <person name="Tsubouchi T."/>
            <person name="Morono Y."/>
            <person name="Uchiyama I."/>
            <person name="Ito T."/>
            <person name="Fujiyama A."/>
            <person name="Inagaki F."/>
            <person name="Takami H."/>
        </authorList>
    </citation>
    <scope>NUCLEOTIDE SEQUENCE</scope>
    <source>
        <strain evidence="2">Expedition CK06-06</strain>
    </source>
</reference>
<accession>X1GLW8</accession>
<dbReference type="AlphaFoldDB" id="X1GLW8"/>
<gene>
    <name evidence="2" type="ORF">S03H2_27175</name>
</gene>
<feature type="non-terminal residue" evidence="2">
    <location>
        <position position="1"/>
    </location>
</feature>
<evidence type="ECO:0008006" key="3">
    <source>
        <dbReference type="Google" id="ProtNLM"/>
    </source>
</evidence>
<evidence type="ECO:0000313" key="2">
    <source>
        <dbReference type="EMBL" id="GAH58906.1"/>
    </source>
</evidence>
<dbReference type="EMBL" id="BARU01016151">
    <property type="protein sequence ID" value="GAH58906.1"/>
    <property type="molecule type" value="Genomic_DNA"/>
</dbReference>
<name>X1GLW8_9ZZZZ</name>
<feature type="non-terminal residue" evidence="2">
    <location>
        <position position="46"/>
    </location>
</feature>
<feature type="region of interest" description="Disordered" evidence="1">
    <location>
        <begin position="1"/>
        <end position="35"/>
    </location>
</feature>
<sequence length="46" mass="5145">DAIKEYQKKKGGKPTGVLNPQERSALAETARRKQDSVGWKIVTEMT</sequence>
<protein>
    <recommendedName>
        <fullName evidence="3">Peptidoglycan binding-like domain-containing protein</fullName>
    </recommendedName>
</protein>
<evidence type="ECO:0000256" key="1">
    <source>
        <dbReference type="SAM" id="MobiDB-lite"/>
    </source>
</evidence>
<comment type="caution">
    <text evidence="2">The sequence shown here is derived from an EMBL/GenBank/DDBJ whole genome shotgun (WGS) entry which is preliminary data.</text>
</comment>